<sequence length="194" mass="22329">MKTKNGDDYKSTSVNACINALNRHLNQHSVIRPLDLKGRQMFSDLWQMLDGKLKDIAEQEKREISESDLLSLDEVKLIFNSSILNIDTPIVKVDGIGIEVCIPRSKTNQRGMEGGILYILIYRWYKTCNIGEKRMRNFLHELVKECSINVIGRKITNHSVRKTLAELLKDLEFSNIKVMSVLRHHSLNGLKSYE</sequence>
<organism evidence="1 2">
    <name type="scientific">Rhizophagus clarus</name>
    <dbReference type="NCBI Taxonomy" id="94130"/>
    <lineage>
        <taxon>Eukaryota</taxon>
        <taxon>Fungi</taxon>
        <taxon>Fungi incertae sedis</taxon>
        <taxon>Mucoromycota</taxon>
        <taxon>Glomeromycotina</taxon>
        <taxon>Glomeromycetes</taxon>
        <taxon>Glomerales</taxon>
        <taxon>Glomeraceae</taxon>
        <taxon>Rhizophagus</taxon>
    </lineage>
</organism>
<dbReference type="AlphaFoldDB" id="A0A8H3LMD5"/>
<accession>A0A8H3LMD5</accession>
<name>A0A8H3LMD5_9GLOM</name>
<dbReference type="Proteomes" id="UP000615446">
    <property type="component" value="Unassembled WGS sequence"/>
</dbReference>
<evidence type="ECO:0000313" key="1">
    <source>
        <dbReference type="EMBL" id="GES88967.1"/>
    </source>
</evidence>
<dbReference type="OrthoDB" id="2449280at2759"/>
<evidence type="ECO:0008006" key="3">
    <source>
        <dbReference type="Google" id="ProtNLM"/>
    </source>
</evidence>
<gene>
    <name evidence="1" type="ORF">RCL2_001588900</name>
</gene>
<protein>
    <recommendedName>
        <fullName evidence="3">Tyr recombinase domain-containing protein</fullName>
    </recommendedName>
</protein>
<dbReference type="GO" id="GO:0003677">
    <property type="term" value="F:DNA binding"/>
    <property type="evidence" value="ECO:0007669"/>
    <property type="project" value="InterPro"/>
</dbReference>
<dbReference type="InterPro" id="IPR011010">
    <property type="entry name" value="DNA_brk_join_enz"/>
</dbReference>
<proteinExistence type="predicted"/>
<evidence type="ECO:0000313" key="2">
    <source>
        <dbReference type="Proteomes" id="UP000615446"/>
    </source>
</evidence>
<comment type="caution">
    <text evidence="1">The sequence shown here is derived from an EMBL/GenBank/DDBJ whole genome shotgun (WGS) entry which is preliminary data.</text>
</comment>
<dbReference type="SUPFAM" id="SSF56349">
    <property type="entry name" value="DNA breaking-rejoining enzymes"/>
    <property type="match status" value="1"/>
</dbReference>
<reference evidence="1" key="1">
    <citation type="submission" date="2019-10" db="EMBL/GenBank/DDBJ databases">
        <title>Conservation and host-specific expression of non-tandemly repeated heterogenous ribosome RNA gene in arbuscular mycorrhizal fungi.</title>
        <authorList>
            <person name="Maeda T."/>
            <person name="Kobayashi Y."/>
            <person name="Nakagawa T."/>
            <person name="Ezawa T."/>
            <person name="Yamaguchi K."/>
            <person name="Bino T."/>
            <person name="Nishimoto Y."/>
            <person name="Shigenobu S."/>
            <person name="Kawaguchi M."/>
        </authorList>
    </citation>
    <scope>NUCLEOTIDE SEQUENCE</scope>
    <source>
        <strain evidence="1">HR1</strain>
    </source>
</reference>
<dbReference type="EMBL" id="BLAL01000182">
    <property type="protein sequence ID" value="GES88967.1"/>
    <property type="molecule type" value="Genomic_DNA"/>
</dbReference>